<keyword evidence="1" id="KW-0614">Plasmid</keyword>
<organism evidence="1 2">
    <name type="scientific">Gloeothece citriformis (strain PCC 7424)</name>
    <name type="common">Cyanothece sp. (strain PCC 7424)</name>
    <dbReference type="NCBI Taxonomy" id="65393"/>
    <lineage>
        <taxon>Bacteria</taxon>
        <taxon>Bacillati</taxon>
        <taxon>Cyanobacteriota</taxon>
        <taxon>Cyanophyceae</taxon>
        <taxon>Oscillatoriophycideae</taxon>
        <taxon>Chroococcales</taxon>
        <taxon>Aphanothecaceae</taxon>
        <taxon>Gloeothece</taxon>
        <taxon>Gloeothece citriformis</taxon>
    </lineage>
</organism>
<evidence type="ECO:0000313" key="1">
    <source>
        <dbReference type="EMBL" id="ACK73943.1"/>
    </source>
</evidence>
<dbReference type="OrthoDB" id="508691at2"/>
<evidence type="ECO:0000313" key="2">
    <source>
        <dbReference type="Proteomes" id="UP000002384"/>
    </source>
</evidence>
<dbReference type="EMBL" id="CP001293">
    <property type="protein sequence ID" value="ACK73943.1"/>
    <property type="molecule type" value="Genomic_DNA"/>
</dbReference>
<accession>B7KMC1</accession>
<name>B7KMC1_GLOC7</name>
<dbReference type="RefSeq" id="WP_012599450.1">
    <property type="nucleotide sequence ID" value="NC_011737.1"/>
</dbReference>
<dbReference type="HOGENOM" id="CLU_1203023_0_0_3"/>
<geneLocation type="plasmid" evidence="1 2">
    <name>pP742402</name>
</geneLocation>
<sequence>MGLTIHYSFKTDTEQAFEAYQLIERLHQFALTLPFMQVNSIVELNENEVQNTDATDPLLCLKIHAAKTKIVDFEIDKIYPISLIGFTIYAAQGCEELDIFLGRYSDSHIWEAHSFCKTQYAALEEYGGILNFIKVHTSIVLMLDEAQKLGILEEVVDESHYWEDRNLKKLIEEIMIWQGLTSEVGEILGEISRNSSFNYLN</sequence>
<dbReference type="Proteomes" id="UP000002384">
    <property type="component" value="Plasmid pP742402"/>
</dbReference>
<reference evidence="2" key="1">
    <citation type="journal article" date="2011" name="MBio">
        <title>Novel metabolic attributes of the genus Cyanothece, comprising a group of unicellular nitrogen-fixing Cyanobacteria.</title>
        <authorList>
            <person name="Bandyopadhyay A."/>
            <person name="Elvitigala T."/>
            <person name="Welsh E."/>
            <person name="Stockel J."/>
            <person name="Liberton M."/>
            <person name="Min H."/>
            <person name="Sherman L.A."/>
            <person name="Pakrasi H.B."/>
        </authorList>
    </citation>
    <scope>NUCLEOTIDE SEQUENCE [LARGE SCALE GENOMIC DNA]</scope>
    <source>
        <strain evidence="2">PCC 7424</strain>
        <plasmid evidence="2">pP742402</plasmid>
    </source>
</reference>
<keyword evidence="2" id="KW-1185">Reference proteome</keyword>
<proteinExistence type="predicted"/>
<protein>
    <submittedName>
        <fullName evidence="1">Uncharacterized protein</fullName>
    </submittedName>
</protein>
<dbReference type="KEGG" id="cyc:PCC7424_5360"/>
<dbReference type="AlphaFoldDB" id="B7KMC1"/>
<gene>
    <name evidence="1" type="ordered locus">PCC7424_5360</name>
</gene>